<keyword evidence="2" id="KW-1185">Reference proteome</keyword>
<protein>
    <submittedName>
        <fullName evidence="1">Uncharacterized protein</fullName>
    </submittedName>
</protein>
<organism evidence="1 2">
    <name type="scientific">Streptomyces gobitricini</name>
    <dbReference type="NCBI Taxonomy" id="68211"/>
    <lineage>
        <taxon>Bacteria</taxon>
        <taxon>Bacillati</taxon>
        <taxon>Actinomycetota</taxon>
        <taxon>Actinomycetes</taxon>
        <taxon>Kitasatosporales</taxon>
        <taxon>Streptomycetaceae</taxon>
        <taxon>Streptomyces</taxon>
    </lineage>
</organism>
<dbReference type="EMBL" id="BAAASR010000024">
    <property type="protein sequence ID" value="GAA2506093.1"/>
    <property type="molecule type" value="Genomic_DNA"/>
</dbReference>
<gene>
    <name evidence="1" type="ORF">GCM10010393_43610</name>
</gene>
<comment type="caution">
    <text evidence="1">The sequence shown here is derived from an EMBL/GenBank/DDBJ whole genome shotgun (WGS) entry which is preliminary data.</text>
</comment>
<sequence length="160" mass="18273">MKHLVTVQWVHTAWTKASRGGEAAARRHALPEGFTLPGDIDGPFTHCVRMDEWRDFVPEASARAFRDTPVRLLERDGRLTVLPRVDPLHGVPPRRRRPPAVRLAPGEWLRWRLNHRFSSALGIRGWTYWLDTFNIAYGPVGPEVFLGEPVRLVDETGPVR</sequence>
<reference evidence="1 2" key="1">
    <citation type="journal article" date="2019" name="Int. J. Syst. Evol. Microbiol.">
        <title>The Global Catalogue of Microorganisms (GCM) 10K type strain sequencing project: providing services to taxonomists for standard genome sequencing and annotation.</title>
        <authorList>
            <consortium name="The Broad Institute Genomics Platform"/>
            <consortium name="The Broad Institute Genome Sequencing Center for Infectious Disease"/>
            <person name="Wu L."/>
            <person name="Ma J."/>
        </authorList>
    </citation>
    <scope>NUCLEOTIDE SEQUENCE [LARGE SCALE GENOMIC DNA]</scope>
    <source>
        <strain evidence="1 2">JCM 5062</strain>
    </source>
</reference>
<name>A0ABN3MQH5_9ACTN</name>
<dbReference type="RefSeq" id="WP_344363803.1">
    <property type="nucleotide sequence ID" value="NZ_BAAASR010000024.1"/>
</dbReference>
<accession>A0ABN3MQH5</accession>
<evidence type="ECO:0000313" key="2">
    <source>
        <dbReference type="Proteomes" id="UP001499942"/>
    </source>
</evidence>
<dbReference type="Proteomes" id="UP001499942">
    <property type="component" value="Unassembled WGS sequence"/>
</dbReference>
<evidence type="ECO:0000313" key="1">
    <source>
        <dbReference type="EMBL" id="GAA2506093.1"/>
    </source>
</evidence>
<proteinExistence type="predicted"/>